<dbReference type="PANTHER" id="PTHR43240">
    <property type="entry name" value="1,4-DIHYDROXY-2-NAPHTHOYL-COA THIOESTERASE 1"/>
    <property type="match status" value="1"/>
</dbReference>
<comment type="similarity">
    <text evidence="1">Belongs to the thioesterase PaaI family.</text>
</comment>
<dbReference type="InterPro" id="IPR003736">
    <property type="entry name" value="PAAI_dom"/>
</dbReference>
<dbReference type="Pfam" id="PF03061">
    <property type="entry name" value="4HBT"/>
    <property type="match status" value="1"/>
</dbReference>
<dbReference type="Gene3D" id="3.10.129.10">
    <property type="entry name" value="Hotdog Thioesterase"/>
    <property type="match status" value="1"/>
</dbReference>
<dbReference type="InterPro" id="IPR029069">
    <property type="entry name" value="HotDog_dom_sf"/>
</dbReference>
<dbReference type="InterPro" id="IPR006683">
    <property type="entry name" value="Thioestr_dom"/>
</dbReference>
<reference evidence="5" key="1">
    <citation type="journal article" date="2019" name="Int. J. Syst. Evol. Microbiol.">
        <title>The Global Catalogue of Microorganisms (GCM) 10K type strain sequencing project: providing services to taxonomists for standard genome sequencing and annotation.</title>
        <authorList>
            <consortium name="The Broad Institute Genomics Platform"/>
            <consortium name="The Broad Institute Genome Sequencing Center for Infectious Disease"/>
            <person name="Wu L."/>
            <person name="Ma J."/>
        </authorList>
    </citation>
    <scope>NUCLEOTIDE SEQUENCE [LARGE SCALE GENOMIC DNA]</scope>
    <source>
        <strain evidence="5">IBRC-M 10908</strain>
    </source>
</reference>
<comment type="caution">
    <text evidence="4">The sequence shown here is derived from an EMBL/GenBank/DDBJ whole genome shotgun (WGS) entry which is preliminary data.</text>
</comment>
<feature type="domain" description="Thioesterase" evidence="3">
    <location>
        <begin position="65"/>
        <end position="137"/>
    </location>
</feature>
<evidence type="ECO:0000259" key="3">
    <source>
        <dbReference type="Pfam" id="PF03061"/>
    </source>
</evidence>
<name>A0ABV8U0W1_9ACTN</name>
<keyword evidence="2 4" id="KW-0378">Hydrolase</keyword>
<proteinExistence type="inferred from homology"/>
<protein>
    <submittedName>
        <fullName evidence="4">PaaI family thioesterase</fullName>
        <ecNumber evidence="4">3.1.2.-</ecNumber>
    </submittedName>
</protein>
<evidence type="ECO:0000313" key="4">
    <source>
        <dbReference type="EMBL" id="MFC4336642.1"/>
    </source>
</evidence>
<dbReference type="GO" id="GO:0016787">
    <property type="term" value="F:hydrolase activity"/>
    <property type="evidence" value="ECO:0007669"/>
    <property type="project" value="UniProtKB-KW"/>
</dbReference>
<accession>A0ABV8U0W1</accession>
<dbReference type="CDD" id="cd03443">
    <property type="entry name" value="PaaI_thioesterase"/>
    <property type="match status" value="1"/>
</dbReference>
<dbReference type="EMBL" id="JBHSDK010000021">
    <property type="protein sequence ID" value="MFC4336642.1"/>
    <property type="molecule type" value="Genomic_DNA"/>
</dbReference>
<dbReference type="SUPFAM" id="SSF54637">
    <property type="entry name" value="Thioesterase/thiol ester dehydrase-isomerase"/>
    <property type="match status" value="1"/>
</dbReference>
<dbReference type="PANTHER" id="PTHR43240:SF5">
    <property type="entry name" value="1,4-DIHYDROXY-2-NAPHTHOYL-COA THIOESTERASE 1"/>
    <property type="match status" value="1"/>
</dbReference>
<dbReference type="NCBIfam" id="TIGR00369">
    <property type="entry name" value="unchar_dom_1"/>
    <property type="match status" value="1"/>
</dbReference>
<gene>
    <name evidence="4" type="ORF">ACFPET_15670</name>
</gene>
<dbReference type="Proteomes" id="UP001595823">
    <property type="component" value="Unassembled WGS sequence"/>
</dbReference>
<dbReference type="RefSeq" id="WP_380622770.1">
    <property type="nucleotide sequence ID" value="NZ_JBHSDK010000021.1"/>
</dbReference>
<keyword evidence="5" id="KW-1185">Reference proteome</keyword>
<dbReference type="EC" id="3.1.2.-" evidence="4"/>
<sequence>METNANGIFPDFVLQEWKEAGFDLNELFSAGELGARLGIDIEWAEPGRVVGRMPVEGNTQPYLLLHGGATAALAETVGSVAAMLHAGPGKGAVGVDLNITHHRSARDGYVTAVATPAREGRTVATYEIAVTDENDKRLATARLTCAIMAPDQA</sequence>
<organism evidence="4 5">
    <name type="scientific">Salininema proteolyticum</name>
    <dbReference type="NCBI Taxonomy" id="1607685"/>
    <lineage>
        <taxon>Bacteria</taxon>
        <taxon>Bacillati</taxon>
        <taxon>Actinomycetota</taxon>
        <taxon>Actinomycetes</taxon>
        <taxon>Glycomycetales</taxon>
        <taxon>Glycomycetaceae</taxon>
        <taxon>Salininema</taxon>
    </lineage>
</organism>
<evidence type="ECO:0000313" key="5">
    <source>
        <dbReference type="Proteomes" id="UP001595823"/>
    </source>
</evidence>
<evidence type="ECO:0000256" key="2">
    <source>
        <dbReference type="ARBA" id="ARBA00022801"/>
    </source>
</evidence>
<evidence type="ECO:0000256" key="1">
    <source>
        <dbReference type="ARBA" id="ARBA00008324"/>
    </source>
</evidence>